<evidence type="ECO:0000313" key="1">
    <source>
        <dbReference type="EMBL" id="PRH41938.1"/>
    </source>
</evidence>
<name>A0AA45BDY1_BURVI</name>
<protein>
    <submittedName>
        <fullName evidence="1">Uncharacterized protein</fullName>
    </submittedName>
</protein>
<sequence>MYETWVQTLIWRKPPLGVPNFLDRVFVVIGDQIQIAAIEFGVFFDHQTGKQLSVVQWWAECNSVPAIFVQEQAA</sequence>
<organism evidence="1 2">
    <name type="scientific">Burkholderia vietnamiensis</name>
    <dbReference type="NCBI Taxonomy" id="60552"/>
    <lineage>
        <taxon>Bacteria</taxon>
        <taxon>Pseudomonadati</taxon>
        <taxon>Pseudomonadota</taxon>
        <taxon>Betaproteobacteria</taxon>
        <taxon>Burkholderiales</taxon>
        <taxon>Burkholderiaceae</taxon>
        <taxon>Burkholderia</taxon>
        <taxon>Burkholderia cepacia complex</taxon>
    </lineage>
</organism>
<accession>A0AA45BDY1</accession>
<dbReference type="Proteomes" id="UP000237632">
    <property type="component" value="Unassembled WGS sequence"/>
</dbReference>
<evidence type="ECO:0000313" key="2">
    <source>
        <dbReference type="Proteomes" id="UP000237632"/>
    </source>
</evidence>
<reference evidence="1 2" key="1">
    <citation type="submission" date="2018-03" db="EMBL/GenBank/DDBJ databases">
        <authorList>
            <person name="Nguyen K."/>
            <person name="Fouts D."/>
            <person name="Sutton G."/>
        </authorList>
    </citation>
    <scope>NUCLEOTIDE SEQUENCE [LARGE SCALE GENOMIC DNA]</scope>
    <source>
        <strain evidence="1 2">AU3578</strain>
    </source>
</reference>
<proteinExistence type="predicted"/>
<dbReference type="EMBL" id="PVHK01000092">
    <property type="protein sequence ID" value="PRH41938.1"/>
    <property type="molecule type" value="Genomic_DNA"/>
</dbReference>
<dbReference type="AlphaFoldDB" id="A0AA45BDY1"/>
<comment type="caution">
    <text evidence="1">The sequence shown here is derived from an EMBL/GenBank/DDBJ whole genome shotgun (WGS) entry which is preliminary data.</text>
</comment>
<dbReference type="RefSeq" id="WP_060082104.1">
    <property type="nucleotide sequence ID" value="NZ_CADFFO010000098.1"/>
</dbReference>
<gene>
    <name evidence="1" type="ORF">C6T65_12885</name>
</gene>